<sequence length="660" mass="74274">MPAVDKLLLEEALQDSPQTRSLLSVFEEDAGTLTDYTNQLLQAMQRVYGAQNEMCLATQQLSKQLLAYEKQNFALGKGDEEVISTLHYFSKVVDELNILHSELAKQLADTMILPIIQFREKDLTEVSTLKDLFGLASNEHDLSMAKYSRLPKKRENEKLKTEVVKEVANARRKQHLSSLQYYCALNALQYRKRIAMMEPMLGYTQGQINFFKKGAEMFSKRMDSFLSSVSNMVQSIQGELDAEADAMRVSQQDLLSVNESVYTPDSDVTSPAINRNLIQKAGYLNLRNKTGLVTTTWDRLYFFTQGGNLMCQPRGAVAGGLIQDLDNCSVMAVDCEDRRYCFQITTPTGKSGITLQAESKKEYEEWICAINNISRQIYLTDNPEAVAIKLNQTALQAVTPITSFGKKHESLRPSQNVKNMEMVSDRIIPKELSTKPDCTELIAPGTPIQFDMVLPATEFLDQNRGGRRTNPFGESEDSKNDEEDSLLQQMFVVRFLGSMAVQSDDTNEVIYEAMRQVLAARAIHNIFRTTESHLMVTTKSLRLIDPQTQVTRTTFELASVTQFAAHQDNKRLLGFVVRVTESLGEEFMSANIFESNTEGEKICYAISLGKEIIEAQKDPEALAQLMMSMPLTNDGKFKLLNDHSEEDGAVPEERGEESEA</sequence>
<evidence type="ECO:0000256" key="6">
    <source>
        <dbReference type="ARBA" id="ARBA00022490"/>
    </source>
</evidence>
<dbReference type="AlphaFoldDB" id="A0A452I971"/>
<dbReference type="InterPro" id="IPR001849">
    <property type="entry name" value="PH_domain"/>
</dbReference>
<evidence type="ECO:0000256" key="7">
    <source>
        <dbReference type="ARBA" id="ARBA00022753"/>
    </source>
</evidence>
<evidence type="ECO:0000259" key="17">
    <source>
        <dbReference type="PROSITE" id="PS50003"/>
    </source>
</evidence>
<feature type="domain" description="PH" evidence="17">
    <location>
        <begin position="277"/>
        <end position="375"/>
    </location>
</feature>
<dbReference type="Pfam" id="PF00169">
    <property type="entry name" value="PH"/>
    <property type="match status" value="1"/>
</dbReference>
<evidence type="ECO:0000256" key="5">
    <source>
        <dbReference type="ARBA" id="ARBA00022475"/>
    </source>
</evidence>
<evidence type="ECO:0000256" key="8">
    <source>
        <dbReference type="ARBA" id="ARBA00023136"/>
    </source>
</evidence>
<evidence type="ECO:0000256" key="14">
    <source>
        <dbReference type="ARBA" id="ARBA00076401"/>
    </source>
</evidence>
<dbReference type="Gene3D" id="2.30.29.30">
    <property type="entry name" value="Pleckstrin-homology domain (PH domain)/Phosphotyrosine-binding domain (PTB)"/>
    <property type="match status" value="2"/>
</dbReference>
<dbReference type="Gene3D" id="1.20.1270.60">
    <property type="entry name" value="Arfaptin homology (AH) domain/BAR domain"/>
    <property type="match status" value="1"/>
</dbReference>
<evidence type="ECO:0000256" key="4">
    <source>
        <dbReference type="ARBA" id="ARBA00004632"/>
    </source>
</evidence>
<keyword evidence="5" id="KW-1003">Cell membrane</keyword>
<keyword evidence="8" id="KW-0472">Membrane</keyword>
<protein>
    <recommendedName>
        <fullName evidence="13">DCC-interacting protein 13-beta</fullName>
    </recommendedName>
    <alternativeName>
        <fullName evidence="14">Adapter protein containing PH domain, PTB domain and leucine zipper motif 2</fullName>
    </alternativeName>
</protein>
<dbReference type="SMART" id="SM00233">
    <property type="entry name" value="PH"/>
    <property type="match status" value="1"/>
</dbReference>
<comment type="subcellular location">
    <subcellularLocation>
        <location evidence="4">Cell projection</location>
        <location evidence="4">Ruffle membrane</location>
    </subcellularLocation>
    <subcellularLocation>
        <location evidence="3">Cytoplasmic vesicle</location>
        <location evidence="3">Phagosome membrane</location>
    </subcellularLocation>
    <subcellularLocation>
        <location evidence="2">Early endosome membrane</location>
        <topology evidence="2">Peripheral membrane protein</topology>
    </subcellularLocation>
    <subcellularLocation>
        <location evidence="1">Nucleus</location>
    </subcellularLocation>
</comment>
<dbReference type="Proteomes" id="UP000291020">
    <property type="component" value="Unassembled WGS sequence"/>
</dbReference>
<proteinExistence type="predicted"/>
<dbReference type="FunFam" id="1.20.1270.60:FF:000031">
    <property type="entry name" value="Putative DCC-interacting protein 13-beta isoform 2"/>
    <property type="match status" value="1"/>
</dbReference>
<dbReference type="GO" id="GO:0046325">
    <property type="term" value="P:negative regulation of D-glucose import"/>
    <property type="evidence" value="ECO:0007669"/>
    <property type="project" value="UniProtKB-ARBA"/>
</dbReference>
<reference evidence="19" key="1">
    <citation type="journal article" date="2017" name="PLoS ONE">
        <title>The Agassiz's desert tortoise genome provides a resource for the conservation of a threatened species.</title>
        <authorList>
            <person name="Tollis M."/>
            <person name="DeNardo D.F."/>
            <person name="Cornelius J.A."/>
            <person name="Dolby G.A."/>
            <person name="Edwards T."/>
            <person name="Henen B.T."/>
            <person name="Karl A.E."/>
            <person name="Murphy R.W."/>
            <person name="Kusumi K."/>
        </authorList>
    </citation>
    <scope>NUCLEOTIDE SEQUENCE [LARGE SCALE GENOMIC DNA]</scope>
</reference>
<evidence type="ECO:0000256" key="1">
    <source>
        <dbReference type="ARBA" id="ARBA00004123"/>
    </source>
</evidence>
<dbReference type="Pfam" id="PF16746">
    <property type="entry name" value="BAR_3"/>
    <property type="match status" value="1"/>
</dbReference>
<dbReference type="SUPFAM" id="SSF50729">
    <property type="entry name" value="PH domain-like"/>
    <property type="match status" value="2"/>
</dbReference>
<dbReference type="SUPFAM" id="SSF103657">
    <property type="entry name" value="BAR/IMD domain-like"/>
    <property type="match status" value="1"/>
</dbReference>
<evidence type="ECO:0000256" key="3">
    <source>
        <dbReference type="ARBA" id="ARBA00004580"/>
    </source>
</evidence>
<dbReference type="FunFam" id="2.30.29.30:FF:000160">
    <property type="entry name" value="DCC-interacting protein 13-beta isoform X2"/>
    <property type="match status" value="1"/>
</dbReference>
<evidence type="ECO:0000256" key="15">
    <source>
        <dbReference type="SAM" id="MobiDB-lite"/>
    </source>
</evidence>
<dbReference type="GO" id="GO:0042592">
    <property type="term" value="P:homeostatic process"/>
    <property type="evidence" value="ECO:0007669"/>
    <property type="project" value="UniProtKB-ARBA"/>
</dbReference>
<dbReference type="InterPro" id="IPR047239">
    <property type="entry name" value="BAR_APPL2"/>
</dbReference>
<dbReference type="FunFam" id="2.30.29.30:FF:000067">
    <property type="entry name" value="Putative DCC-interacting protein 13-beta isoform 2"/>
    <property type="match status" value="1"/>
</dbReference>
<name>A0A452I971_9SAUR</name>
<reference evidence="18" key="3">
    <citation type="submission" date="2025-09" db="UniProtKB">
        <authorList>
            <consortium name="Ensembl"/>
        </authorList>
    </citation>
    <scope>IDENTIFICATION</scope>
</reference>
<reference evidence="18" key="2">
    <citation type="submission" date="2025-08" db="UniProtKB">
        <authorList>
            <consortium name="Ensembl"/>
        </authorList>
    </citation>
    <scope>IDENTIFICATION</scope>
</reference>
<accession>A0A452I971</accession>
<dbReference type="GO" id="GO:0030670">
    <property type="term" value="C:phagocytic vesicle membrane"/>
    <property type="evidence" value="ECO:0007669"/>
    <property type="project" value="UniProtKB-SubCell"/>
</dbReference>
<dbReference type="STRING" id="38772.ENSGAGP00000024219"/>
<dbReference type="CDD" id="cd13247">
    <property type="entry name" value="BAR-PH_APPL"/>
    <property type="match status" value="1"/>
</dbReference>
<feature type="region of interest" description="Disordered" evidence="15">
    <location>
        <begin position="638"/>
        <end position="660"/>
    </location>
</feature>
<dbReference type="PANTHER" id="PTHR46415">
    <property type="entry name" value="ADAPTOR PROTEIN, PHOSPHOTYROSINE INTERACTION, PH DOMAIN AND LEUCINE ZIPPER-CONTAINING 2"/>
    <property type="match status" value="1"/>
</dbReference>
<dbReference type="GO" id="GO:0032587">
    <property type="term" value="C:ruffle membrane"/>
    <property type="evidence" value="ECO:0007669"/>
    <property type="project" value="UniProtKB-SubCell"/>
</dbReference>
<dbReference type="GO" id="GO:0071363">
    <property type="term" value="P:cellular response to growth factor stimulus"/>
    <property type="evidence" value="ECO:0007669"/>
    <property type="project" value="UniProtKB-ARBA"/>
</dbReference>
<evidence type="ECO:0000259" key="16">
    <source>
        <dbReference type="PROSITE" id="PS01179"/>
    </source>
</evidence>
<keyword evidence="6" id="KW-0963">Cytoplasm</keyword>
<dbReference type="SMART" id="SM00462">
    <property type="entry name" value="PTB"/>
    <property type="match status" value="1"/>
</dbReference>
<dbReference type="Pfam" id="PF00640">
    <property type="entry name" value="PID"/>
    <property type="match status" value="1"/>
</dbReference>
<feature type="domain" description="PID" evidence="16">
    <location>
        <begin position="491"/>
        <end position="606"/>
    </location>
</feature>
<dbReference type="InterPro" id="IPR047237">
    <property type="entry name" value="PTB_APPL"/>
</dbReference>
<dbReference type="PROSITE" id="PS50003">
    <property type="entry name" value="PH_DOMAIN"/>
    <property type="match status" value="1"/>
</dbReference>
<dbReference type="InterPro" id="IPR027267">
    <property type="entry name" value="AH/BAR_dom_sf"/>
</dbReference>
<evidence type="ECO:0000313" key="18">
    <source>
        <dbReference type="Ensembl" id="ENSGAGP00000024219.1"/>
    </source>
</evidence>
<dbReference type="InterPro" id="IPR006020">
    <property type="entry name" value="PTB/PI_dom"/>
</dbReference>
<dbReference type="PROSITE" id="PS01179">
    <property type="entry name" value="PID"/>
    <property type="match status" value="1"/>
</dbReference>
<organism evidence="18 19">
    <name type="scientific">Gopherus agassizii</name>
    <name type="common">Agassiz's desert tortoise</name>
    <dbReference type="NCBI Taxonomy" id="38772"/>
    <lineage>
        <taxon>Eukaryota</taxon>
        <taxon>Metazoa</taxon>
        <taxon>Chordata</taxon>
        <taxon>Craniata</taxon>
        <taxon>Vertebrata</taxon>
        <taxon>Euteleostomi</taxon>
        <taxon>Archelosauria</taxon>
        <taxon>Testudinata</taxon>
        <taxon>Testudines</taxon>
        <taxon>Cryptodira</taxon>
        <taxon>Durocryptodira</taxon>
        <taxon>Testudinoidea</taxon>
        <taxon>Testudinidae</taxon>
        <taxon>Gopherus</taxon>
    </lineage>
</organism>
<dbReference type="GO" id="GO:0031901">
    <property type="term" value="C:early endosome membrane"/>
    <property type="evidence" value="ECO:0007669"/>
    <property type="project" value="UniProtKB-SubCell"/>
</dbReference>
<feature type="compositionally biased region" description="Acidic residues" evidence="15">
    <location>
        <begin position="644"/>
        <end position="660"/>
    </location>
</feature>
<evidence type="ECO:0000256" key="2">
    <source>
        <dbReference type="ARBA" id="ARBA00004220"/>
    </source>
</evidence>
<dbReference type="InterPro" id="IPR047181">
    <property type="entry name" value="DP13A/B"/>
</dbReference>
<dbReference type="Ensembl" id="ENSGAGT00000027571.1">
    <property type="protein sequence ID" value="ENSGAGP00000024219.1"/>
    <property type="gene ID" value="ENSGAGG00000017708.1"/>
</dbReference>
<dbReference type="PANTHER" id="PTHR46415:SF1">
    <property type="entry name" value="DCC-INTERACTING PROTEIN 13-BETA"/>
    <property type="match status" value="1"/>
</dbReference>
<evidence type="ECO:0000256" key="12">
    <source>
        <dbReference type="ARBA" id="ARBA00023329"/>
    </source>
</evidence>
<evidence type="ECO:0000313" key="19">
    <source>
        <dbReference type="Proteomes" id="UP000291020"/>
    </source>
</evidence>
<evidence type="ECO:0000256" key="13">
    <source>
        <dbReference type="ARBA" id="ARBA00068677"/>
    </source>
</evidence>
<dbReference type="InterPro" id="IPR047236">
    <property type="entry name" value="PH_DP13A/B"/>
</dbReference>
<keyword evidence="19" id="KW-1185">Reference proteome</keyword>
<keyword evidence="10" id="KW-0966">Cell projection</keyword>
<dbReference type="GO" id="GO:0005634">
    <property type="term" value="C:nucleus"/>
    <property type="evidence" value="ECO:0007669"/>
    <property type="project" value="UniProtKB-SubCell"/>
</dbReference>
<dbReference type="CDD" id="cd07632">
    <property type="entry name" value="BAR_APPL2"/>
    <property type="match status" value="1"/>
</dbReference>
<dbReference type="InterPro" id="IPR011993">
    <property type="entry name" value="PH-like_dom_sf"/>
</dbReference>
<feature type="region of interest" description="Disordered" evidence="15">
    <location>
        <begin position="461"/>
        <end position="483"/>
    </location>
</feature>
<evidence type="ECO:0000256" key="11">
    <source>
        <dbReference type="ARBA" id="ARBA00023306"/>
    </source>
</evidence>
<keyword evidence="11" id="KW-0131">Cell cycle</keyword>
<evidence type="ECO:0000256" key="10">
    <source>
        <dbReference type="ARBA" id="ARBA00023273"/>
    </source>
</evidence>
<keyword evidence="7" id="KW-0967">Endosome</keyword>
<evidence type="ECO:0000256" key="9">
    <source>
        <dbReference type="ARBA" id="ARBA00023242"/>
    </source>
</evidence>
<keyword evidence="12" id="KW-0968">Cytoplasmic vesicle</keyword>
<dbReference type="CDD" id="cd13158">
    <property type="entry name" value="PTB_APPL"/>
    <property type="match status" value="1"/>
</dbReference>
<dbReference type="InterPro" id="IPR004148">
    <property type="entry name" value="BAR_dom"/>
</dbReference>
<dbReference type="GO" id="GO:0007166">
    <property type="term" value="P:cell surface receptor signaling pathway"/>
    <property type="evidence" value="ECO:0007669"/>
    <property type="project" value="UniProtKB-ARBA"/>
</dbReference>
<keyword evidence="9" id="KW-0539">Nucleus</keyword>